<dbReference type="InterPro" id="IPR000330">
    <property type="entry name" value="SNF2_N"/>
</dbReference>
<evidence type="ECO:0000313" key="12">
    <source>
        <dbReference type="Proteomes" id="UP001365128"/>
    </source>
</evidence>
<keyword evidence="6" id="KW-0378">Hydrolase</keyword>
<keyword evidence="5" id="KW-0863">Zinc-finger</keyword>
<dbReference type="CDD" id="cd16449">
    <property type="entry name" value="RING-HC"/>
    <property type="match status" value="1"/>
</dbReference>
<dbReference type="SMART" id="SM00487">
    <property type="entry name" value="DEXDc"/>
    <property type="match status" value="1"/>
</dbReference>
<feature type="domain" description="Helicase C-terminal" evidence="10">
    <location>
        <begin position="1936"/>
        <end position="2117"/>
    </location>
</feature>
<keyword evidence="8" id="KW-0067">ATP-binding</keyword>
<dbReference type="Gene3D" id="3.40.50.150">
    <property type="entry name" value="Vaccinia Virus protein VP39"/>
    <property type="match status" value="1"/>
</dbReference>
<dbReference type="Proteomes" id="UP001365128">
    <property type="component" value="Unassembled WGS sequence"/>
</dbReference>
<feature type="compositionally biased region" description="Polar residues" evidence="9">
    <location>
        <begin position="33"/>
        <end position="51"/>
    </location>
</feature>
<keyword evidence="2" id="KW-0808">Transferase</keyword>
<keyword evidence="3" id="KW-0479">Metal-binding</keyword>
<dbReference type="InterPro" id="IPR050628">
    <property type="entry name" value="SNF2_RAD54_helicase_TF"/>
</dbReference>
<dbReference type="SUPFAM" id="SSF52540">
    <property type="entry name" value="P-loop containing nucleoside triphosphate hydrolases"/>
    <property type="match status" value="2"/>
</dbReference>
<dbReference type="InterPro" id="IPR027417">
    <property type="entry name" value="P-loop_NTPase"/>
</dbReference>
<dbReference type="InterPro" id="IPR029063">
    <property type="entry name" value="SAM-dependent_MTases_sf"/>
</dbReference>
<evidence type="ECO:0000256" key="8">
    <source>
        <dbReference type="ARBA" id="ARBA00022840"/>
    </source>
</evidence>
<gene>
    <name evidence="11" type="ORF">IWX46DRAFT_578467</name>
</gene>
<dbReference type="PANTHER" id="PTHR45626:SF26">
    <property type="entry name" value="FAMILY HELICASE, PUTATIVE (AFU_ORTHOLOGUE AFUA_2G09120)-RELATED"/>
    <property type="match status" value="1"/>
</dbReference>
<evidence type="ECO:0000256" key="3">
    <source>
        <dbReference type="ARBA" id="ARBA00022723"/>
    </source>
</evidence>
<dbReference type="PROSITE" id="PS00518">
    <property type="entry name" value="ZF_RING_1"/>
    <property type="match status" value="1"/>
</dbReference>
<feature type="compositionally biased region" description="Basic residues" evidence="9">
    <location>
        <begin position="1"/>
        <end position="10"/>
    </location>
</feature>
<dbReference type="InterPro" id="IPR001525">
    <property type="entry name" value="C5_MeTfrase"/>
</dbReference>
<feature type="compositionally biased region" description="Polar residues" evidence="9">
    <location>
        <begin position="186"/>
        <end position="198"/>
    </location>
</feature>
<sequence length="2155" mass="242542">MVSIRAKRKACNQELPASKKRERLGSAPLRSGTAANTCGQYAAPAQSNQALPTPPDSRFESAEAQTIENLTGRPQRAARLRSHRQSTFFSDPTDSESDNEPSEQHQEENEDPSFEDETPGVEDGNEAVEDGEADDDDSVDAEVEGFPPAKPSRAQARTTRGRTTKAHTTKAETTKARKTKAPKCTFTNNPRTSLDPTLPPLSNIQDIFTDLTQKAIDNGLDSVLEVLAGTKLRVATMCSGTESPLLALQLASSSLEKLGRKPLQLEHVFSAEIVPRKQAYIERNFKPPVIFRDVREFSQDDAREQGATNVYGAKVQIPGDVDLLVAGASCVDYSRLNSQQGKVTKGESKDTLDAVLEYVGKWKPTIVLFENIVSAPWQTWMEQASDHGYQAELVKVDTKDFYLPQTRTRGYMLWVRQDCSKDKSETLDLDQWCQLMSKTFKRRASAPASAFLLPSDDPRVHQFNSELSRVYQNSARARAIEWDACRRRHENVRSEEELGEKKPITEWVKGGSCVAYEHAHRPWLLKMPERVWDSIDIRFLRAAQGGLDPLFKTMIMELSQNVDRTTETAFGVCSCITPSGIFYLTDRATPMTPHETLALQGIPLDRISLTLESMTEVQDLAGNAMSSTVVGAAQLAALIVAWRALKRSGNRCAQMSVAKPEASPSFVGHELLEVSHDDQSCQRLDPGFEVSKICVGAITSRRRCACEGTWDDTPTSPLVCIDCGHRACSSCAGKPKHNYRPDESTFSKPQEFSDRWKSHLPIALHFKGLPEIADLKDSILRYFPFPYNLLDKSDRQLLDDYCDAIDSVRDDKLTFQCLKRTSYVPWVARYASSKAVAELEIGASAEWKLYVKPSNRLASNGSIRKILESPVARAKLSSASWTADWEWLIPSSKEYPIQIIGSEEKRPSWRCEYGLIQYQEETIPSWLEIESTSRPIPDVFGKFQHVSHCGTACSSLYRRDGARPLYLFLDPTRVGSIAEDRFVFSYNPERLDYGESRETVATLNPKFRPWHPQNFSTTVTVPSWIKDGTTTMVPVDLNRVIKRSRVAYNEQRIALKCSEVLTILNVKCHHHGVEPGIYRAVESDVGDFFSKFSWMLENGAELPALKDWMSLGNNLHTACTQCSPLPPPLRWRQEGDSRGTKKFQLVSHEDPHLSAEFERGLKTRPSILEAEAEVNPTSGVCSIKMGVNPTSLAHRAWGLLKKDHAALSWNLDSKWTTYGAGKFSPFKLENNKQDLEHVQPPGFRIQLKPSQKRSLTWMRSQEKGVPFTVEEVEEEVIAPLHWKIEGRAQADLTVKGGVVADQVSFGKTVTSLAMIHQGFLDTQDPAPDDSSGLIHVKATLVVVPAQLPDQWLGQIRKCLDNSVYSEEYVLVINSTKELKSLTIKDFETAKIIVVSFALFESDSYMAQFQHITAMPDPSTKEGRYFMEWFKYASNRIPDMNSTLTNLGVKGFQKYLKEEGKNVRNHVDFSGIAPTKRTKGAKYQGFAPMEQKVRSEESDDTSHMDRFGAPSGDWKKLQCPIFHQFRFNRLIVDEFTYPMEMKASRKNQILLHTHLTTLNADKRWILSGTPPLSDFADIKRIASYLDINLGVDCDAPGIISQENVKTLRKEQTDFELFLSFRTKRSAAWHERRHLLAQDFLYKFARQNVAELQHIKCSVSLHPVWLRPHHMAAYQELAAQLDARDNNVKDAMPDRKDDGHRFEQIRQSLVGQESSDDALVTCAASNRVDLQGENTACLSVIEQRKAEMRAKDTRMKGLIEIAERLQRNFPSQAKEYGDWAAKYLAESPIVCDKKSHKDIRQVIREKMRATNLFNTAGNGETLQNFVRNTLTAEERRYVDARRSLRSSRAVALTVDSYRQNVNMKCECCKHEANALDSAVLIGCGHVVCQACLGLVLEARKCNINNGCDMDVSHSSVLRANTFCALPDLLSNEDSFGAKLDDIVDLVEDRSKIKDEEQVIIFVQSQDMVERMGDALKSRDVPYSGLSRAETRSSGIIKAFVENKRLINGKFNKKFKRVLILNQTDESAAGTDLFNANHVIFVSPLSETTEQAYQAKMDQAIGRARRLGQKKHVHVYRFFAMHTIDVELLERLERRHDGLVQGPEVTLLWDPESTKVKELCHVVECNDGKVALLPESWVKDPLKARDAGIDFGAAAEET</sequence>
<name>A0ABR1ML33_9PEZI</name>
<proteinExistence type="predicted"/>
<dbReference type="InterPro" id="IPR049730">
    <property type="entry name" value="SNF2/RAD54-like_C"/>
</dbReference>
<dbReference type="PANTHER" id="PTHR45626">
    <property type="entry name" value="TRANSCRIPTION TERMINATION FACTOR 2-RELATED"/>
    <property type="match status" value="1"/>
</dbReference>
<organism evidence="11 12">
    <name type="scientific">Phyllosticta citricarpa</name>
    <dbReference type="NCBI Taxonomy" id="55181"/>
    <lineage>
        <taxon>Eukaryota</taxon>
        <taxon>Fungi</taxon>
        <taxon>Dikarya</taxon>
        <taxon>Ascomycota</taxon>
        <taxon>Pezizomycotina</taxon>
        <taxon>Dothideomycetes</taxon>
        <taxon>Dothideomycetes incertae sedis</taxon>
        <taxon>Botryosphaeriales</taxon>
        <taxon>Phyllostictaceae</taxon>
        <taxon>Phyllosticta</taxon>
    </lineage>
</organism>
<dbReference type="Pfam" id="PF00271">
    <property type="entry name" value="Helicase_C"/>
    <property type="match status" value="1"/>
</dbReference>
<dbReference type="Pfam" id="PF00176">
    <property type="entry name" value="SNF2-rel_dom"/>
    <property type="match status" value="1"/>
</dbReference>
<dbReference type="InterPro" id="IPR038718">
    <property type="entry name" value="SNF2-like_sf"/>
</dbReference>
<dbReference type="Gene3D" id="3.40.50.300">
    <property type="entry name" value="P-loop containing nucleotide triphosphate hydrolases"/>
    <property type="match status" value="1"/>
</dbReference>
<dbReference type="EMBL" id="JBBPDW010000005">
    <property type="protein sequence ID" value="KAK7552472.1"/>
    <property type="molecule type" value="Genomic_DNA"/>
</dbReference>
<evidence type="ECO:0000259" key="10">
    <source>
        <dbReference type="PROSITE" id="PS51194"/>
    </source>
</evidence>
<reference evidence="11 12" key="1">
    <citation type="submission" date="2024-04" db="EMBL/GenBank/DDBJ databases">
        <title>Phyllosticta paracitricarpa is synonymous to the EU quarantine fungus P. citricarpa based on phylogenomic analyses.</title>
        <authorList>
            <consortium name="Lawrence Berkeley National Laboratory"/>
            <person name="Van Ingen-Buijs V.A."/>
            <person name="Van Westerhoven A.C."/>
            <person name="Haridas S."/>
            <person name="Skiadas P."/>
            <person name="Martin F."/>
            <person name="Groenewald J.Z."/>
            <person name="Crous P.W."/>
            <person name="Seidl M.F."/>
        </authorList>
    </citation>
    <scope>NUCLEOTIDE SEQUENCE [LARGE SCALE GENOMIC DNA]</scope>
    <source>
        <strain evidence="11 12">CBS 122670</strain>
    </source>
</reference>
<dbReference type="InterPro" id="IPR001650">
    <property type="entry name" value="Helicase_C-like"/>
</dbReference>
<keyword evidence="7" id="KW-0862">Zinc</keyword>
<feature type="compositionally biased region" description="Basic residues" evidence="9">
    <location>
        <begin position="159"/>
        <end position="168"/>
    </location>
</feature>
<comment type="caution">
    <text evidence="11">The sequence shown here is derived from an EMBL/GenBank/DDBJ whole genome shotgun (WGS) entry which is preliminary data.</text>
</comment>
<evidence type="ECO:0000256" key="1">
    <source>
        <dbReference type="ARBA" id="ARBA00022603"/>
    </source>
</evidence>
<dbReference type="InterPro" id="IPR014001">
    <property type="entry name" value="Helicase_ATP-bd"/>
</dbReference>
<feature type="compositionally biased region" description="Acidic residues" evidence="9">
    <location>
        <begin position="108"/>
        <end position="143"/>
    </location>
</feature>
<keyword evidence="1" id="KW-0489">Methyltransferase</keyword>
<evidence type="ECO:0000256" key="9">
    <source>
        <dbReference type="SAM" id="MobiDB-lite"/>
    </source>
</evidence>
<protein>
    <recommendedName>
        <fullName evidence="10">Helicase C-terminal domain-containing protein</fullName>
    </recommendedName>
</protein>
<accession>A0ABR1ML33</accession>
<evidence type="ECO:0000256" key="4">
    <source>
        <dbReference type="ARBA" id="ARBA00022741"/>
    </source>
</evidence>
<keyword evidence="12" id="KW-1185">Reference proteome</keyword>
<evidence type="ECO:0000256" key="6">
    <source>
        <dbReference type="ARBA" id="ARBA00022801"/>
    </source>
</evidence>
<dbReference type="InterPro" id="IPR017907">
    <property type="entry name" value="Znf_RING_CS"/>
</dbReference>
<evidence type="ECO:0000256" key="2">
    <source>
        <dbReference type="ARBA" id="ARBA00022679"/>
    </source>
</evidence>
<dbReference type="Gene3D" id="3.40.50.10810">
    <property type="entry name" value="Tandem AAA-ATPase domain"/>
    <property type="match status" value="1"/>
</dbReference>
<dbReference type="Pfam" id="PF00145">
    <property type="entry name" value="DNA_methylase"/>
    <property type="match status" value="1"/>
</dbReference>
<evidence type="ECO:0000313" key="11">
    <source>
        <dbReference type="EMBL" id="KAK7552472.1"/>
    </source>
</evidence>
<dbReference type="SUPFAM" id="SSF53335">
    <property type="entry name" value="S-adenosyl-L-methionine-dependent methyltransferases"/>
    <property type="match status" value="1"/>
</dbReference>
<dbReference type="CDD" id="cd18793">
    <property type="entry name" value="SF2_C_SNF"/>
    <property type="match status" value="1"/>
</dbReference>
<evidence type="ECO:0000256" key="7">
    <source>
        <dbReference type="ARBA" id="ARBA00022833"/>
    </source>
</evidence>
<feature type="region of interest" description="Disordered" evidence="9">
    <location>
        <begin position="1"/>
        <end position="198"/>
    </location>
</feature>
<keyword evidence="4" id="KW-0547">Nucleotide-binding</keyword>
<evidence type="ECO:0000256" key="5">
    <source>
        <dbReference type="ARBA" id="ARBA00022771"/>
    </source>
</evidence>
<dbReference type="PROSITE" id="PS51194">
    <property type="entry name" value="HELICASE_CTER"/>
    <property type="match status" value="1"/>
</dbReference>